<evidence type="ECO:0000256" key="6">
    <source>
        <dbReference type="ARBA" id="ARBA00022723"/>
    </source>
</evidence>
<evidence type="ECO:0000256" key="5">
    <source>
        <dbReference type="ARBA" id="ARBA00022695"/>
    </source>
</evidence>
<comment type="caution">
    <text evidence="13">The sequence shown here is derived from an EMBL/GenBank/DDBJ whole genome shotgun (WGS) entry which is preliminary data.</text>
</comment>
<evidence type="ECO:0000256" key="1">
    <source>
        <dbReference type="ARBA" id="ARBA00001947"/>
    </source>
</evidence>
<evidence type="ECO:0000256" key="3">
    <source>
        <dbReference type="ARBA" id="ARBA00016340"/>
    </source>
</evidence>
<evidence type="ECO:0000256" key="8">
    <source>
        <dbReference type="ARBA" id="ARBA00023277"/>
    </source>
</evidence>
<evidence type="ECO:0000313" key="13">
    <source>
        <dbReference type="EMBL" id="KAF8479011.1"/>
    </source>
</evidence>
<evidence type="ECO:0000259" key="12">
    <source>
        <dbReference type="Pfam" id="PF02744"/>
    </source>
</evidence>
<dbReference type="Pfam" id="PF01087">
    <property type="entry name" value="GalP_UDP_transf"/>
    <property type="match status" value="1"/>
</dbReference>
<evidence type="ECO:0000256" key="9">
    <source>
        <dbReference type="PIRSR" id="PIRSR000808-4"/>
    </source>
</evidence>
<feature type="binding site" evidence="9">
    <location>
        <position position="293"/>
    </location>
    <ligand>
        <name>Fe cation</name>
        <dbReference type="ChEBI" id="CHEBI:24875"/>
    </ligand>
</feature>
<feature type="region of interest" description="Disordered" evidence="10">
    <location>
        <begin position="335"/>
        <end position="355"/>
    </location>
</feature>
<dbReference type="Pfam" id="PF02744">
    <property type="entry name" value="GalP_UDP_tr_C"/>
    <property type="match status" value="1"/>
</dbReference>
<reference evidence="13" key="1">
    <citation type="submission" date="2019-10" db="EMBL/GenBank/DDBJ databases">
        <authorList>
            <consortium name="DOE Joint Genome Institute"/>
            <person name="Kuo A."/>
            <person name="Miyauchi S."/>
            <person name="Kiss E."/>
            <person name="Drula E."/>
            <person name="Kohler A."/>
            <person name="Sanchez-Garcia M."/>
            <person name="Andreopoulos B."/>
            <person name="Barry K.W."/>
            <person name="Bonito G."/>
            <person name="Buee M."/>
            <person name="Carver A."/>
            <person name="Chen C."/>
            <person name="Cichocki N."/>
            <person name="Clum A."/>
            <person name="Culley D."/>
            <person name="Crous P.W."/>
            <person name="Fauchery L."/>
            <person name="Girlanda M."/>
            <person name="Hayes R."/>
            <person name="Keri Z."/>
            <person name="LaButti K."/>
            <person name="Lipzen A."/>
            <person name="Lombard V."/>
            <person name="Magnuson J."/>
            <person name="Maillard F."/>
            <person name="Morin E."/>
            <person name="Murat C."/>
            <person name="Nolan M."/>
            <person name="Ohm R."/>
            <person name="Pangilinan J."/>
            <person name="Pereira M."/>
            <person name="Perotto S."/>
            <person name="Peter M."/>
            <person name="Riley R."/>
            <person name="Sitrit Y."/>
            <person name="Stielow B."/>
            <person name="Szollosi G."/>
            <person name="Zifcakova L."/>
            <person name="Stursova M."/>
            <person name="Spatafora J.W."/>
            <person name="Tedersoo L."/>
            <person name="Vaario L.-M."/>
            <person name="Yamada A."/>
            <person name="Yan M."/>
            <person name="Wang P."/>
            <person name="Xu J."/>
            <person name="Bruns T."/>
            <person name="Baldrian P."/>
            <person name="Vilgalys R."/>
            <person name="Henrissat B."/>
            <person name="Grigoriev I.V."/>
            <person name="Hibbett D."/>
            <person name="Nagy L.G."/>
            <person name="Martin F.M."/>
        </authorList>
    </citation>
    <scope>NUCLEOTIDE SEQUENCE</scope>
    <source>
        <strain evidence="13">Prilba</strain>
    </source>
</reference>
<comment type="similarity">
    <text evidence="2">Belongs to the galactose-1-phosphate uridylyltransferase type 1 family.</text>
</comment>
<sequence>MAEEFDPAVHSHRRYNPLIGDWILVSDPHRMKHPWNGQVEPPQSVFLTEHDPNCYLCPGNQRASGQQNGDYAHTKLFPNDYAEPVIGACDVLIYHPRHNLTFARLSPEDITRIIDEWISIYKRRGSQESIKYVQIFEIWALSHIPTIAATELVSLKCYAVSPGVASSEAPCGPFGRPCLLCDYIHFELGISEDQGRVVVRNEHFVALVPWWAVWPFELLVLPYNRHIPSLAHLTNEEKLSLGNVLSRVTKRYDNLFSCSFAYSMGIHQRPLPPLEKDIQTIDDEDNIVHLHLHLFPPLLRSASVQKFLVGFELLGESQRDFTPELAAQRLRCKKDVPNDNPFDSSDKVFSMPPKA</sequence>
<evidence type="ECO:0000256" key="4">
    <source>
        <dbReference type="ARBA" id="ARBA00022679"/>
    </source>
</evidence>
<evidence type="ECO:0000256" key="10">
    <source>
        <dbReference type="SAM" id="MobiDB-lite"/>
    </source>
</evidence>
<dbReference type="InterPro" id="IPR001937">
    <property type="entry name" value="GalP_UDPtransf1"/>
</dbReference>
<dbReference type="PIRSF" id="PIRSF000808">
    <property type="entry name" value="GalT"/>
    <property type="match status" value="1"/>
</dbReference>
<keyword evidence="7" id="KW-0862">Zinc</keyword>
<keyword evidence="6 9" id="KW-0479">Metal-binding</keyword>
<dbReference type="SUPFAM" id="SSF54197">
    <property type="entry name" value="HIT-like"/>
    <property type="match status" value="2"/>
</dbReference>
<keyword evidence="9" id="KW-0408">Iron</keyword>
<dbReference type="AlphaFoldDB" id="A0A9P5MUE6"/>
<dbReference type="GO" id="GO:0008270">
    <property type="term" value="F:zinc ion binding"/>
    <property type="evidence" value="ECO:0007669"/>
    <property type="project" value="InterPro"/>
</dbReference>
<dbReference type="GO" id="GO:0033499">
    <property type="term" value="P:galactose catabolic process via UDP-galactose, Leloir pathway"/>
    <property type="evidence" value="ECO:0007669"/>
    <property type="project" value="TreeGrafter"/>
</dbReference>
<dbReference type="NCBIfam" id="TIGR00209">
    <property type="entry name" value="galT_1"/>
    <property type="match status" value="1"/>
</dbReference>
<feature type="binding site" evidence="9">
    <location>
        <position position="151"/>
    </location>
    <ligand>
        <name>Fe cation</name>
        <dbReference type="ChEBI" id="CHEBI:24875"/>
    </ligand>
</feature>
<organism evidence="13 14">
    <name type="scientific">Russula ochroleuca</name>
    <dbReference type="NCBI Taxonomy" id="152965"/>
    <lineage>
        <taxon>Eukaryota</taxon>
        <taxon>Fungi</taxon>
        <taxon>Dikarya</taxon>
        <taxon>Basidiomycota</taxon>
        <taxon>Agaricomycotina</taxon>
        <taxon>Agaricomycetes</taxon>
        <taxon>Russulales</taxon>
        <taxon>Russulaceae</taxon>
        <taxon>Russula</taxon>
    </lineage>
</organism>
<dbReference type="InterPro" id="IPR036265">
    <property type="entry name" value="HIT-like_sf"/>
</dbReference>
<comment type="cofactor">
    <cofactor evidence="9">
        <name>Fe cation</name>
        <dbReference type="ChEBI" id="CHEBI:24875"/>
    </cofactor>
    <text evidence="9">Binds 1 Fe cation per subunit.</text>
</comment>
<keyword evidence="4 13" id="KW-0808">Transferase</keyword>
<accession>A0A9P5MUE6</accession>
<dbReference type="GO" id="GO:0008108">
    <property type="term" value="F:UDP-glucose:hexose-1-phosphate uridylyltransferase activity"/>
    <property type="evidence" value="ECO:0007669"/>
    <property type="project" value="InterPro"/>
</dbReference>
<protein>
    <recommendedName>
        <fullName evidence="3">Galactose-1-phosphate uridylyltransferase</fullName>
    </recommendedName>
</protein>
<gene>
    <name evidence="13" type="ORF">DFH94DRAFT_693396</name>
</gene>
<keyword evidence="14" id="KW-1185">Reference proteome</keyword>
<dbReference type="OrthoDB" id="418412at2759"/>
<feature type="binding site" evidence="9">
    <location>
        <position position="267"/>
    </location>
    <ligand>
        <name>Fe cation</name>
        <dbReference type="ChEBI" id="CHEBI:24875"/>
    </ligand>
</feature>
<keyword evidence="5" id="KW-0548">Nucleotidyltransferase</keyword>
<dbReference type="InterPro" id="IPR005850">
    <property type="entry name" value="GalP_Utransf_C"/>
</dbReference>
<proteinExistence type="inferred from homology"/>
<reference evidence="13" key="2">
    <citation type="journal article" date="2020" name="Nat. Commun.">
        <title>Large-scale genome sequencing of mycorrhizal fungi provides insights into the early evolution of symbiotic traits.</title>
        <authorList>
            <person name="Miyauchi S."/>
            <person name="Kiss E."/>
            <person name="Kuo A."/>
            <person name="Drula E."/>
            <person name="Kohler A."/>
            <person name="Sanchez-Garcia M."/>
            <person name="Morin E."/>
            <person name="Andreopoulos B."/>
            <person name="Barry K.W."/>
            <person name="Bonito G."/>
            <person name="Buee M."/>
            <person name="Carver A."/>
            <person name="Chen C."/>
            <person name="Cichocki N."/>
            <person name="Clum A."/>
            <person name="Culley D."/>
            <person name="Crous P.W."/>
            <person name="Fauchery L."/>
            <person name="Girlanda M."/>
            <person name="Hayes R.D."/>
            <person name="Keri Z."/>
            <person name="LaButti K."/>
            <person name="Lipzen A."/>
            <person name="Lombard V."/>
            <person name="Magnuson J."/>
            <person name="Maillard F."/>
            <person name="Murat C."/>
            <person name="Nolan M."/>
            <person name="Ohm R.A."/>
            <person name="Pangilinan J."/>
            <person name="Pereira M.F."/>
            <person name="Perotto S."/>
            <person name="Peter M."/>
            <person name="Pfister S."/>
            <person name="Riley R."/>
            <person name="Sitrit Y."/>
            <person name="Stielow J.B."/>
            <person name="Szollosi G."/>
            <person name="Zifcakova L."/>
            <person name="Stursova M."/>
            <person name="Spatafora J.W."/>
            <person name="Tedersoo L."/>
            <person name="Vaario L.M."/>
            <person name="Yamada A."/>
            <person name="Yan M."/>
            <person name="Wang P."/>
            <person name="Xu J."/>
            <person name="Bruns T."/>
            <person name="Baldrian P."/>
            <person name="Vilgalys R."/>
            <person name="Dunand C."/>
            <person name="Henrissat B."/>
            <person name="Grigoriev I.V."/>
            <person name="Hibbett D."/>
            <person name="Nagy L.G."/>
            <person name="Martin F.M."/>
        </authorList>
    </citation>
    <scope>NUCLEOTIDE SEQUENCE</scope>
    <source>
        <strain evidence="13">Prilba</strain>
    </source>
</reference>
<dbReference type="Gene3D" id="3.30.428.10">
    <property type="entry name" value="HIT-like"/>
    <property type="match status" value="3"/>
</dbReference>
<dbReference type="PANTHER" id="PTHR11943:SF1">
    <property type="entry name" value="GALACTOSE-1-PHOSPHATE URIDYLYLTRANSFERASE"/>
    <property type="match status" value="1"/>
</dbReference>
<evidence type="ECO:0000256" key="2">
    <source>
        <dbReference type="ARBA" id="ARBA00010951"/>
    </source>
</evidence>
<evidence type="ECO:0000313" key="14">
    <source>
        <dbReference type="Proteomes" id="UP000759537"/>
    </source>
</evidence>
<dbReference type="Proteomes" id="UP000759537">
    <property type="component" value="Unassembled WGS sequence"/>
</dbReference>
<dbReference type="PANTHER" id="PTHR11943">
    <property type="entry name" value="GALACTOSE-1-PHOSPHATE URIDYLYLTRANSFERASE"/>
    <property type="match status" value="1"/>
</dbReference>
<dbReference type="InterPro" id="IPR005849">
    <property type="entry name" value="GalP_Utransf_N"/>
</dbReference>
<dbReference type="GO" id="GO:0005737">
    <property type="term" value="C:cytoplasm"/>
    <property type="evidence" value="ECO:0007669"/>
    <property type="project" value="TreeGrafter"/>
</dbReference>
<feature type="domain" description="Galactose-1-phosphate uridyl transferase C-terminal" evidence="12">
    <location>
        <begin position="179"/>
        <end position="332"/>
    </location>
</feature>
<evidence type="ECO:0000256" key="7">
    <source>
        <dbReference type="ARBA" id="ARBA00022833"/>
    </source>
</evidence>
<name>A0A9P5MUE6_9AGAM</name>
<comment type="cofactor">
    <cofactor evidence="1">
        <name>Zn(2+)</name>
        <dbReference type="ChEBI" id="CHEBI:29105"/>
    </cofactor>
</comment>
<feature type="domain" description="Galactose-1-phosphate uridyl transferase N-terminal" evidence="11">
    <location>
        <begin position="5"/>
        <end position="82"/>
    </location>
</feature>
<evidence type="ECO:0000259" key="11">
    <source>
        <dbReference type="Pfam" id="PF01087"/>
    </source>
</evidence>
<feature type="binding site" evidence="9">
    <location>
        <position position="291"/>
    </location>
    <ligand>
        <name>Fe cation</name>
        <dbReference type="ChEBI" id="CHEBI:24875"/>
    </ligand>
</feature>
<keyword evidence="8" id="KW-0119">Carbohydrate metabolism</keyword>
<dbReference type="EMBL" id="WHVB01000010">
    <property type="protein sequence ID" value="KAF8479011.1"/>
    <property type="molecule type" value="Genomic_DNA"/>
</dbReference>